<keyword evidence="13" id="KW-0594">Phospholipid biosynthesis</keyword>
<dbReference type="GO" id="GO:0016020">
    <property type="term" value="C:membrane"/>
    <property type="evidence" value="ECO:0007669"/>
    <property type="project" value="UniProtKB-SubCell"/>
</dbReference>
<comment type="catalytic activity">
    <reaction evidence="16">
        <text>a CDP-1,2-diacyl-sn-glycerol + sn-glycerol 3-phosphate = a 1,2-diacyl-sn-glycero-3-phospho-(1'-sn-glycero-3'-phosphate) + CMP + H(+)</text>
        <dbReference type="Rhea" id="RHEA:12593"/>
        <dbReference type="ChEBI" id="CHEBI:15378"/>
        <dbReference type="ChEBI" id="CHEBI:57597"/>
        <dbReference type="ChEBI" id="CHEBI:58332"/>
        <dbReference type="ChEBI" id="CHEBI:60110"/>
        <dbReference type="ChEBI" id="CHEBI:60377"/>
        <dbReference type="EC" id="2.7.8.5"/>
    </reaction>
</comment>
<evidence type="ECO:0000313" key="20">
    <source>
        <dbReference type="Proteomes" id="UP000094067"/>
    </source>
</evidence>
<dbReference type="InterPro" id="IPR004570">
    <property type="entry name" value="Phosphatidylglycerol_P_synth"/>
</dbReference>
<gene>
    <name evidence="19" type="primary">pgsA_1</name>
    <name evidence="19" type="ORF">BEI61_00219</name>
</gene>
<keyword evidence="11" id="KW-0443">Lipid metabolism</keyword>
<dbReference type="PATRIC" id="fig|1432052.4.peg.241"/>
<keyword evidence="14" id="KW-1208">Phospholipid metabolism</keyword>
<evidence type="ECO:0000256" key="16">
    <source>
        <dbReference type="ARBA" id="ARBA00048586"/>
    </source>
</evidence>
<feature type="transmembrane region" description="Helical" evidence="18">
    <location>
        <begin position="12"/>
        <end position="34"/>
    </location>
</feature>
<evidence type="ECO:0000256" key="8">
    <source>
        <dbReference type="ARBA" id="ARBA00022679"/>
    </source>
</evidence>
<dbReference type="PANTHER" id="PTHR14269:SF62">
    <property type="entry name" value="CDP-DIACYLGLYCEROL--GLYCEROL-3-PHOSPHATE 3-PHOSPHATIDYLTRANSFERASE 1, CHLOROPLASTIC"/>
    <property type="match status" value="1"/>
</dbReference>
<comment type="caution">
    <text evidence="19">The sequence shown here is derived from an EMBL/GenBank/DDBJ whole genome shotgun (WGS) entry which is preliminary data.</text>
</comment>
<evidence type="ECO:0000256" key="9">
    <source>
        <dbReference type="ARBA" id="ARBA00022692"/>
    </source>
</evidence>
<comment type="function">
    <text evidence="1">This protein catalyzes the committed step to the synthesis of the acidic phospholipids.</text>
</comment>
<dbReference type="AlphaFoldDB" id="A0A1E3AIQ1"/>
<feature type="transmembrane region" description="Helical" evidence="18">
    <location>
        <begin position="133"/>
        <end position="151"/>
    </location>
</feature>
<evidence type="ECO:0000256" key="2">
    <source>
        <dbReference type="ARBA" id="ARBA00004141"/>
    </source>
</evidence>
<dbReference type="Gene3D" id="1.20.120.1760">
    <property type="match status" value="1"/>
</dbReference>
<dbReference type="InterPro" id="IPR000462">
    <property type="entry name" value="CDP-OH_P_trans"/>
</dbReference>
<evidence type="ECO:0000256" key="18">
    <source>
        <dbReference type="SAM" id="Phobius"/>
    </source>
</evidence>
<evidence type="ECO:0000256" key="4">
    <source>
        <dbReference type="ARBA" id="ARBA00010441"/>
    </source>
</evidence>
<dbReference type="InterPro" id="IPR050324">
    <property type="entry name" value="CDP-alcohol_PTase-I"/>
</dbReference>
<evidence type="ECO:0000256" key="7">
    <source>
        <dbReference type="ARBA" id="ARBA00022516"/>
    </source>
</evidence>
<evidence type="ECO:0000256" key="5">
    <source>
        <dbReference type="ARBA" id="ARBA00013170"/>
    </source>
</evidence>
<keyword evidence="7" id="KW-0444">Lipid biosynthesis</keyword>
<protein>
    <recommendedName>
        <fullName evidence="6">CDP-diacylglycerol--glycerol-3-phosphate 3-phosphatidyltransferase</fullName>
        <ecNumber evidence="5">2.7.8.5</ecNumber>
    </recommendedName>
    <alternativeName>
        <fullName evidence="15">Phosphatidylglycerophosphate synthase</fullName>
    </alternativeName>
</protein>
<evidence type="ECO:0000256" key="6">
    <source>
        <dbReference type="ARBA" id="ARBA00014944"/>
    </source>
</evidence>
<name>A0A1E3AIQ1_9FIRM</name>
<dbReference type="InterPro" id="IPR048254">
    <property type="entry name" value="CDP_ALCOHOL_P_TRANSF_CS"/>
</dbReference>
<evidence type="ECO:0000256" key="13">
    <source>
        <dbReference type="ARBA" id="ARBA00023209"/>
    </source>
</evidence>
<dbReference type="EC" id="2.7.8.5" evidence="5"/>
<evidence type="ECO:0000256" key="14">
    <source>
        <dbReference type="ARBA" id="ARBA00023264"/>
    </source>
</evidence>
<evidence type="ECO:0000256" key="15">
    <source>
        <dbReference type="ARBA" id="ARBA00033018"/>
    </source>
</evidence>
<keyword evidence="10 18" id="KW-1133">Transmembrane helix</keyword>
<dbReference type="GO" id="GO:0006655">
    <property type="term" value="P:phosphatidylglycerol biosynthetic process"/>
    <property type="evidence" value="ECO:0007669"/>
    <property type="project" value="UniProtKB-UniPathway"/>
</dbReference>
<organism evidence="19 20">
    <name type="scientific">Eisenbergiella tayi</name>
    <dbReference type="NCBI Taxonomy" id="1432052"/>
    <lineage>
        <taxon>Bacteria</taxon>
        <taxon>Bacillati</taxon>
        <taxon>Bacillota</taxon>
        <taxon>Clostridia</taxon>
        <taxon>Lachnospirales</taxon>
        <taxon>Lachnospiraceae</taxon>
        <taxon>Eisenbergiella</taxon>
    </lineage>
</organism>
<dbReference type="GeneID" id="93302693"/>
<feature type="transmembrane region" description="Helical" evidence="18">
    <location>
        <begin position="102"/>
        <end position="121"/>
    </location>
</feature>
<evidence type="ECO:0000256" key="10">
    <source>
        <dbReference type="ARBA" id="ARBA00022989"/>
    </source>
</evidence>
<dbReference type="EMBL" id="MCGH01000001">
    <property type="protein sequence ID" value="ODM08590.1"/>
    <property type="molecule type" value="Genomic_DNA"/>
</dbReference>
<dbReference type="GO" id="GO:0008444">
    <property type="term" value="F:CDP-diacylglycerol-glycerol-3-phosphate 3-phosphatidyltransferase activity"/>
    <property type="evidence" value="ECO:0007669"/>
    <property type="project" value="UniProtKB-EC"/>
</dbReference>
<proteinExistence type="inferred from homology"/>
<comment type="pathway">
    <text evidence="3">Phospholipid metabolism; phosphatidylglycerol biosynthesis; phosphatidylglycerol from CDP-diacylglycerol: step 1/2.</text>
</comment>
<dbReference type="UniPathway" id="UPA00084">
    <property type="reaction ID" value="UER00503"/>
</dbReference>
<evidence type="ECO:0000256" key="17">
    <source>
        <dbReference type="RuleBase" id="RU003750"/>
    </source>
</evidence>
<evidence type="ECO:0000313" key="19">
    <source>
        <dbReference type="EMBL" id="ODM08590.1"/>
    </source>
</evidence>
<dbReference type="InterPro" id="IPR043130">
    <property type="entry name" value="CDP-OH_PTrfase_TM_dom"/>
</dbReference>
<dbReference type="Proteomes" id="UP000094067">
    <property type="component" value="Unassembled WGS sequence"/>
</dbReference>
<keyword evidence="9 18" id="KW-0812">Transmembrane</keyword>
<dbReference type="PANTHER" id="PTHR14269">
    <property type="entry name" value="CDP-DIACYLGLYCEROL--GLYCEROL-3-PHOSPHATE 3-PHOSPHATIDYLTRANSFERASE-RELATED"/>
    <property type="match status" value="1"/>
</dbReference>
<evidence type="ECO:0000256" key="12">
    <source>
        <dbReference type="ARBA" id="ARBA00023136"/>
    </source>
</evidence>
<dbReference type="Pfam" id="PF01066">
    <property type="entry name" value="CDP-OH_P_transf"/>
    <property type="match status" value="1"/>
</dbReference>
<dbReference type="PIRSF" id="PIRSF000847">
    <property type="entry name" value="Phos_ph_gly_syn"/>
    <property type="match status" value="1"/>
</dbReference>
<sequence>MTKRKITAKEIFSIPNLMGYFRILLIPVFTWIYVQADSVSDYYTAAVLVGISGLTDMFDGKVARKFNMITELGKFIDPLADKLTQGALVICFAIRYPLMRAVLVLFIVKEGFMGIMGLLLLPRGKKLDGAKWFGKVCTAVLYVLLFVLLLFPGIGAAAANSLILICAAFMLFSLIMYIPVFRKMWKESEPDTAERK</sequence>
<comment type="subcellular location">
    <subcellularLocation>
        <location evidence="2">Membrane</location>
        <topology evidence="2">Multi-pass membrane protein</topology>
    </subcellularLocation>
</comment>
<keyword evidence="12 18" id="KW-0472">Membrane</keyword>
<keyword evidence="8 17" id="KW-0808">Transferase</keyword>
<dbReference type="PROSITE" id="PS00379">
    <property type="entry name" value="CDP_ALCOHOL_P_TRANSF"/>
    <property type="match status" value="1"/>
</dbReference>
<reference evidence="19 20" key="1">
    <citation type="submission" date="2016-07" db="EMBL/GenBank/DDBJ databases">
        <title>Characterization of isolates of Eisenbergiella tayi derived from blood cultures, using whole genome sequencing.</title>
        <authorList>
            <person name="Burdz T."/>
            <person name="Wiebe D."/>
            <person name="Huynh C."/>
            <person name="Bernard K."/>
        </authorList>
    </citation>
    <scope>NUCLEOTIDE SEQUENCE [LARGE SCALE GENOMIC DNA]</scope>
    <source>
        <strain evidence="19 20">NML 110608</strain>
    </source>
</reference>
<evidence type="ECO:0000256" key="11">
    <source>
        <dbReference type="ARBA" id="ARBA00023098"/>
    </source>
</evidence>
<dbReference type="RefSeq" id="WP_009251782.1">
    <property type="nucleotide sequence ID" value="NZ_BAABXS010000001.1"/>
</dbReference>
<accession>A0A1E3AIQ1</accession>
<feature type="transmembrane region" description="Helical" evidence="18">
    <location>
        <begin position="157"/>
        <end position="178"/>
    </location>
</feature>
<evidence type="ECO:0000256" key="1">
    <source>
        <dbReference type="ARBA" id="ARBA00003973"/>
    </source>
</evidence>
<comment type="similarity">
    <text evidence="4 17">Belongs to the CDP-alcohol phosphatidyltransferase class-I family.</text>
</comment>
<evidence type="ECO:0000256" key="3">
    <source>
        <dbReference type="ARBA" id="ARBA00005042"/>
    </source>
</evidence>